<dbReference type="InterPro" id="IPR005467">
    <property type="entry name" value="His_kinase_dom"/>
</dbReference>
<comment type="subcellular location">
    <subcellularLocation>
        <location evidence="2">Membrane</location>
        <topology evidence="2">Multi-pass membrane protein</topology>
    </subcellularLocation>
</comment>
<dbReference type="InterPro" id="IPR036097">
    <property type="entry name" value="HisK_dim/P_sf"/>
</dbReference>
<dbReference type="AlphaFoldDB" id="A0A158CKJ2"/>
<evidence type="ECO:0000256" key="10">
    <source>
        <dbReference type="ARBA" id="ARBA00023136"/>
    </source>
</evidence>
<comment type="catalytic activity">
    <reaction evidence="1">
        <text>ATP + protein L-histidine = ADP + protein N-phospho-L-histidine.</text>
        <dbReference type="EC" id="2.7.13.3"/>
    </reaction>
</comment>
<dbReference type="Gene3D" id="1.10.287.130">
    <property type="match status" value="1"/>
</dbReference>
<evidence type="ECO:0000256" key="6">
    <source>
        <dbReference type="ARBA" id="ARBA00022692"/>
    </source>
</evidence>
<evidence type="ECO:0000313" key="13">
    <source>
        <dbReference type="EMBL" id="SAK82893.1"/>
    </source>
</evidence>
<dbReference type="Pfam" id="PF00512">
    <property type="entry name" value="HisKA"/>
    <property type="match status" value="1"/>
</dbReference>
<dbReference type="GO" id="GO:0000155">
    <property type="term" value="F:phosphorelay sensor kinase activity"/>
    <property type="evidence" value="ECO:0007669"/>
    <property type="project" value="InterPro"/>
</dbReference>
<dbReference type="PANTHER" id="PTHR45436:SF15">
    <property type="entry name" value="SENSOR HISTIDINE KINASE CUSS"/>
    <property type="match status" value="1"/>
</dbReference>
<keyword evidence="5" id="KW-0808">Transferase</keyword>
<keyword evidence="4" id="KW-0597">Phosphoprotein</keyword>
<dbReference type="EC" id="2.7.13.3" evidence="3"/>
<dbReference type="Gene3D" id="3.30.565.10">
    <property type="entry name" value="Histidine kinase-like ATPase, C-terminal domain"/>
    <property type="match status" value="1"/>
</dbReference>
<evidence type="ECO:0000259" key="12">
    <source>
        <dbReference type="PROSITE" id="PS50109"/>
    </source>
</evidence>
<dbReference type="SUPFAM" id="SSF55874">
    <property type="entry name" value="ATPase domain of HSP90 chaperone/DNA topoisomerase II/histidine kinase"/>
    <property type="match status" value="1"/>
</dbReference>
<dbReference type="Pfam" id="PF02518">
    <property type="entry name" value="HATPase_c"/>
    <property type="match status" value="1"/>
</dbReference>
<evidence type="ECO:0000313" key="14">
    <source>
        <dbReference type="Proteomes" id="UP000054624"/>
    </source>
</evidence>
<dbReference type="PROSITE" id="PS50109">
    <property type="entry name" value="HIS_KIN"/>
    <property type="match status" value="1"/>
</dbReference>
<evidence type="ECO:0000256" key="9">
    <source>
        <dbReference type="ARBA" id="ARBA00023012"/>
    </source>
</evidence>
<dbReference type="STRING" id="1777137.AWB76_05675"/>
<evidence type="ECO:0000256" key="4">
    <source>
        <dbReference type="ARBA" id="ARBA00022553"/>
    </source>
</evidence>
<keyword evidence="10 11" id="KW-0472">Membrane</keyword>
<dbReference type="RefSeq" id="WP_244173476.1">
    <property type="nucleotide sequence ID" value="NZ_FCOI02000025.1"/>
</dbReference>
<name>A0A158CKJ2_9BURK</name>
<sequence>MDTHQSRTHRSMTARLTWWIVCVVVALSVIAGAASFAAAYHEANRLQDGHLGEIGALIDAKKLVLDANAVAWQGSRDSDVRLVIARLGHPSEGENAATPIIVPATLPDGLHNLEAHGKRWRVDVRTLHSGDRIAVAELSMIRDEIARDGAMRTLLPMLALTPVLVALVVFLVRRMLLPVRRLASVVDLQDDATLDALSDKDIPNELLPFVTSINRLIGRLKEAMTQQRRFIADAAHELRSPLAALSLQAEHLSAADTAVVARERLVSFHAAIRRTARLVEQLLALARSQHGSSMKPSVISLRELATDVVIQSVNLAQDKHVDLGLDRVDDVDVIADAPALAVVLRNLVDNAVRYTPQGGRVDVSVTLSGRELLLEVKDSGPGIPDDELSRVLEPFYRIPGTRTMGSGLGLSIVSETARRSGARFVLQNTDAGLRACYAQPLSEQSSEIV</sequence>
<dbReference type="GO" id="GO:0005886">
    <property type="term" value="C:plasma membrane"/>
    <property type="evidence" value="ECO:0007669"/>
    <property type="project" value="TreeGrafter"/>
</dbReference>
<dbReference type="InterPro" id="IPR050428">
    <property type="entry name" value="TCS_sensor_his_kinase"/>
</dbReference>
<keyword evidence="6 11" id="KW-0812">Transmembrane</keyword>
<dbReference type="SMART" id="SM00387">
    <property type="entry name" value="HATPase_c"/>
    <property type="match status" value="1"/>
</dbReference>
<dbReference type="SUPFAM" id="SSF47384">
    <property type="entry name" value="Homodimeric domain of signal transducing histidine kinase"/>
    <property type="match status" value="1"/>
</dbReference>
<evidence type="ECO:0000256" key="2">
    <source>
        <dbReference type="ARBA" id="ARBA00004141"/>
    </source>
</evidence>
<feature type="domain" description="Histidine kinase" evidence="12">
    <location>
        <begin position="233"/>
        <end position="443"/>
    </location>
</feature>
<dbReference type="Proteomes" id="UP000054624">
    <property type="component" value="Unassembled WGS sequence"/>
</dbReference>
<dbReference type="InterPro" id="IPR004358">
    <property type="entry name" value="Sig_transdc_His_kin-like_C"/>
</dbReference>
<proteinExistence type="predicted"/>
<dbReference type="PRINTS" id="PR00344">
    <property type="entry name" value="BCTRLSENSOR"/>
</dbReference>
<organism evidence="13 14">
    <name type="scientific">Caballeronia temeraria</name>
    <dbReference type="NCBI Taxonomy" id="1777137"/>
    <lineage>
        <taxon>Bacteria</taxon>
        <taxon>Pseudomonadati</taxon>
        <taxon>Pseudomonadota</taxon>
        <taxon>Betaproteobacteria</taxon>
        <taxon>Burkholderiales</taxon>
        <taxon>Burkholderiaceae</taxon>
        <taxon>Caballeronia</taxon>
    </lineage>
</organism>
<evidence type="ECO:0000256" key="3">
    <source>
        <dbReference type="ARBA" id="ARBA00012438"/>
    </source>
</evidence>
<reference evidence="14" key="1">
    <citation type="submission" date="2016-01" db="EMBL/GenBank/DDBJ databases">
        <authorList>
            <person name="Peeters Charlotte."/>
        </authorList>
    </citation>
    <scope>NUCLEOTIDE SEQUENCE [LARGE SCALE GENOMIC DNA]</scope>
</reference>
<dbReference type="InterPro" id="IPR003661">
    <property type="entry name" value="HisK_dim/P_dom"/>
</dbReference>
<dbReference type="CDD" id="cd00082">
    <property type="entry name" value="HisKA"/>
    <property type="match status" value="1"/>
</dbReference>
<dbReference type="PANTHER" id="PTHR45436">
    <property type="entry name" value="SENSOR HISTIDINE KINASE YKOH"/>
    <property type="match status" value="1"/>
</dbReference>
<evidence type="ECO:0000256" key="5">
    <source>
        <dbReference type="ARBA" id="ARBA00022679"/>
    </source>
</evidence>
<dbReference type="InterPro" id="IPR036890">
    <property type="entry name" value="HATPase_C_sf"/>
</dbReference>
<evidence type="ECO:0000256" key="8">
    <source>
        <dbReference type="ARBA" id="ARBA00022989"/>
    </source>
</evidence>
<gene>
    <name evidence="13" type="ORF">AWB76_05675</name>
</gene>
<dbReference type="SMART" id="SM00388">
    <property type="entry name" value="HisKA"/>
    <property type="match status" value="1"/>
</dbReference>
<keyword evidence="8 11" id="KW-1133">Transmembrane helix</keyword>
<dbReference type="InterPro" id="IPR003594">
    <property type="entry name" value="HATPase_dom"/>
</dbReference>
<feature type="transmembrane region" description="Helical" evidence="11">
    <location>
        <begin position="16"/>
        <end position="40"/>
    </location>
</feature>
<evidence type="ECO:0000256" key="1">
    <source>
        <dbReference type="ARBA" id="ARBA00000085"/>
    </source>
</evidence>
<keyword evidence="9" id="KW-0902">Two-component regulatory system</keyword>
<keyword evidence="14" id="KW-1185">Reference proteome</keyword>
<evidence type="ECO:0000256" key="7">
    <source>
        <dbReference type="ARBA" id="ARBA00022777"/>
    </source>
</evidence>
<protein>
    <recommendedName>
        <fullName evidence="3">histidine kinase</fullName>
        <ecNumber evidence="3">2.7.13.3</ecNumber>
    </recommendedName>
</protein>
<evidence type="ECO:0000256" key="11">
    <source>
        <dbReference type="SAM" id="Phobius"/>
    </source>
</evidence>
<dbReference type="EMBL" id="FCOI02000025">
    <property type="protein sequence ID" value="SAK82893.1"/>
    <property type="molecule type" value="Genomic_DNA"/>
</dbReference>
<feature type="transmembrane region" description="Helical" evidence="11">
    <location>
        <begin position="154"/>
        <end position="172"/>
    </location>
</feature>
<accession>A0A158CKJ2</accession>
<keyword evidence="7 13" id="KW-0418">Kinase</keyword>